<dbReference type="EMBL" id="PVTF01000001">
    <property type="protein sequence ID" value="PRY46671.1"/>
    <property type="molecule type" value="Genomic_DNA"/>
</dbReference>
<dbReference type="SUPFAM" id="SSF161098">
    <property type="entry name" value="MetI-like"/>
    <property type="match status" value="1"/>
</dbReference>
<dbReference type="PANTHER" id="PTHR43163">
    <property type="entry name" value="DIPEPTIDE TRANSPORT SYSTEM PERMEASE PROTEIN DPPB-RELATED"/>
    <property type="match status" value="1"/>
</dbReference>
<accession>A0A2T0TM29</accession>
<dbReference type="RefSeq" id="WP_106185654.1">
    <property type="nucleotide sequence ID" value="NZ_PVTF01000001.1"/>
</dbReference>
<organism evidence="9 10">
    <name type="scientific">Umezawaea tangerina</name>
    <dbReference type="NCBI Taxonomy" id="84725"/>
    <lineage>
        <taxon>Bacteria</taxon>
        <taxon>Bacillati</taxon>
        <taxon>Actinomycetota</taxon>
        <taxon>Actinomycetes</taxon>
        <taxon>Pseudonocardiales</taxon>
        <taxon>Pseudonocardiaceae</taxon>
        <taxon>Umezawaea</taxon>
    </lineage>
</organism>
<evidence type="ECO:0000313" key="9">
    <source>
        <dbReference type="EMBL" id="PRY46671.1"/>
    </source>
</evidence>
<evidence type="ECO:0000256" key="7">
    <source>
        <dbReference type="RuleBase" id="RU363032"/>
    </source>
</evidence>
<proteinExistence type="inferred from homology"/>
<comment type="caution">
    <text evidence="9">The sequence shown here is derived from an EMBL/GenBank/DDBJ whole genome shotgun (WGS) entry which is preliminary data.</text>
</comment>
<evidence type="ECO:0000259" key="8">
    <source>
        <dbReference type="PROSITE" id="PS50928"/>
    </source>
</evidence>
<dbReference type="InterPro" id="IPR035906">
    <property type="entry name" value="MetI-like_sf"/>
</dbReference>
<keyword evidence="3" id="KW-1003">Cell membrane</keyword>
<dbReference type="Pfam" id="PF00528">
    <property type="entry name" value="BPD_transp_1"/>
    <property type="match status" value="1"/>
</dbReference>
<dbReference type="GO" id="GO:0005886">
    <property type="term" value="C:plasma membrane"/>
    <property type="evidence" value="ECO:0007669"/>
    <property type="project" value="UniProtKB-SubCell"/>
</dbReference>
<dbReference type="InterPro" id="IPR045621">
    <property type="entry name" value="BPD_transp_1_N"/>
</dbReference>
<dbReference type="OrthoDB" id="9778910at2"/>
<keyword evidence="5 7" id="KW-1133">Transmembrane helix</keyword>
<dbReference type="CDD" id="cd06261">
    <property type="entry name" value="TM_PBP2"/>
    <property type="match status" value="1"/>
</dbReference>
<keyword evidence="2 7" id="KW-0813">Transport</keyword>
<evidence type="ECO:0000256" key="4">
    <source>
        <dbReference type="ARBA" id="ARBA00022692"/>
    </source>
</evidence>
<evidence type="ECO:0000256" key="6">
    <source>
        <dbReference type="ARBA" id="ARBA00023136"/>
    </source>
</evidence>
<dbReference type="Pfam" id="PF19300">
    <property type="entry name" value="BPD_transp_1_N"/>
    <property type="match status" value="1"/>
</dbReference>
<dbReference type="Gene3D" id="1.10.3720.10">
    <property type="entry name" value="MetI-like"/>
    <property type="match status" value="1"/>
</dbReference>
<comment type="similarity">
    <text evidence="7">Belongs to the binding-protein-dependent transport system permease family.</text>
</comment>
<evidence type="ECO:0000256" key="5">
    <source>
        <dbReference type="ARBA" id="ARBA00022989"/>
    </source>
</evidence>
<evidence type="ECO:0000313" key="10">
    <source>
        <dbReference type="Proteomes" id="UP000239494"/>
    </source>
</evidence>
<dbReference type="GO" id="GO:0055085">
    <property type="term" value="P:transmembrane transport"/>
    <property type="evidence" value="ECO:0007669"/>
    <property type="project" value="InterPro"/>
</dbReference>
<protein>
    <submittedName>
        <fullName evidence="9">Oligopeptide transport system permease protein</fullName>
    </submittedName>
</protein>
<evidence type="ECO:0000256" key="2">
    <source>
        <dbReference type="ARBA" id="ARBA00022448"/>
    </source>
</evidence>
<feature type="domain" description="ABC transmembrane type-1" evidence="8">
    <location>
        <begin position="95"/>
        <end position="300"/>
    </location>
</feature>
<dbReference type="AlphaFoldDB" id="A0A2T0TM29"/>
<feature type="transmembrane region" description="Helical" evidence="7">
    <location>
        <begin position="101"/>
        <end position="119"/>
    </location>
</feature>
<comment type="subcellular location">
    <subcellularLocation>
        <location evidence="1 7">Cell membrane</location>
        <topology evidence="1 7">Multi-pass membrane protein</topology>
    </subcellularLocation>
</comment>
<dbReference type="Proteomes" id="UP000239494">
    <property type="component" value="Unassembled WGS sequence"/>
</dbReference>
<keyword evidence="10" id="KW-1185">Reference proteome</keyword>
<feature type="transmembrane region" description="Helical" evidence="7">
    <location>
        <begin position="276"/>
        <end position="303"/>
    </location>
</feature>
<feature type="transmembrane region" description="Helical" evidence="7">
    <location>
        <begin position="12"/>
        <end position="30"/>
    </location>
</feature>
<keyword evidence="6 7" id="KW-0472">Membrane</keyword>
<dbReference type="InterPro" id="IPR000515">
    <property type="entry name" value="MetI-like"/>
</dbReference>
<name>A0A2T0TM29_9PSEU</name>
<reference evidence="9 10" key="1">
    <citation type="submission" date="2018-03" db="EMBL/GenBank/DDBJ databases">
        <title>Genomic Encyclopedia of Archaeal and Bacterial Type Strains, Phase II (KMG-II): from individual species to whole genera.</title>
        <authorList>
            <person name="Goeker M."/>
        </authorList>
    </citation>
    <scope>NUCLEOTIDE SEQUENCE [LARGE SCALE GENOMIC DNA]</scope>
    <source>
        <strain evidence="9 10">DSM 44720</strain>
    </source>
</reference>
<feature type="transmembrane region" description="Helical" evidence="7">
    <location>
        <begin position="174"/>
        <end position="195"/>
    </location>
</feature>
<evidence type="ECO:0000256" key="1">
    <source>
        <dbReference type="ARBA" id="ARBA00004651"/>
    </source>
</evidence>
<keyword evidence="4 7" id="KW-0812">Transmembrane</keyword>
<feature type="transmembrane region" description="Helical" evidence="7">
    <location>
        <begin position="131"/>
        <end position="154"/>
    </location>
</feature>
<gene>
    <name evidence="9" type="ORF">CLV43_101950</name>
</gene>
<evidence type="ECO:0000256" key="3">
    <source>
        <dbReference type="ARBA" id="ARBA00022475"/>
    </source>
</evidence>
<dbReference type="PROSITE" id="PS50928">
    <property type="entry name" value="ABC_TM1"/>
    <property type="match status" value="1"/>
</dbReference>
<dbReference type="PANTHER" id="PTHR43163:SF7">
    <property type="entry name" value="DIPEPTIDE-TRANSPORT INTEGRAL MEMBRANE PROTEIN ABC TRANSPORTER DPPB-RELATED"/>
    <property type="match status" value="1"/>
</dbReference>
<sequence length="310" mass="33496">MGRYVLRRLLQLIPVFLGTTFIIYALVWAIPQDPFAGKCGQRPCPDSYISAMSDKFNFDDPLVLQYLKYMGNLLTGDFGDTFSGISVGEQISTAYPTTVKLAVIALLIEGIIGVTAGVLTGLRKQGFLDNLVLVSTLFLISLPVFVTGFVLRLYLGPQGLDLMDTGVDTADPSIGQLILPGFVLGSLSMAYVARLTRGGIAENRRADYVRTAIAKGQPNSRVVGVHLLRNSLIPVITFLGTDLGSLMGGAIVTEGVFNINGIGGLIFRGIQEKEGVMVTGIVTLLVLVYLLMSLIVDLLYAVLDPRIRYE</sequence>